<evidence type="ECO:0000313" key="2">
    <source>
        <dbReference type="EMBL" id="OBI01689.1"/>
    </source>
</evidence>
<keyword evidence="1" id="KW-1133">Transmembrane helix</keyword>
<proteinExistence type="predicted"/>
<dbReference type="AlphaFoldDB" id="A0A1A2VJX7"/>
<keyword evidence="1" id="KW-0472">Membrane</keyword>
<evidence type="ECO:0000256" key="1">
    <source>
        <dbReference type="SAM" id="Phobius"/>
    </source>
</evidence>
<protein>
    <submittedName>
        <fullName evidence="2">Uncharacterized protein</fullName>
    </submittedName>
</protein>
<reference evidence="2 3" key="1">
    <citation type="submission" date="2016-06" db="EMBL/GenBank/DDBJ databases">
        <authorList>
            <person name="Kjaerup R.B."/>
            <person name="Dalgaard T.S."/>
            <person name="Juul-Madsen H.R."/>
        </authorList>
    </citation>
    <scope>NUCLEOTIDE SEQUENCE [LARGE SCALE GENOMIC DNA]</scope>
    <source>
        <strain evidence="2 3">E2838</strain>
    </source>
</reference>
<feature type="transmembrane region" description="Helical" evidence="1">
    <location>
        <begin position="26"/>
        <end position="47"/>
    </location>
</feature>
<sequence length="71" mass="6931">MAAPHGSGKYVVVAPRTSGAVHSHRILLALVVVTALIAAITGAVIAASTGHTTAALVIALVAGGWFSAALC</sequence>
<organism evidence="2 3">
    <name type="scientific">Mycobacterium scrofulaceum</name>
    <dbReference type="NCBI Taxonomy" id="1783"/>
    <lineage>
        <taxon>Bacteria</taxon>
        <taxon>Bacillati</taxon>
        <taxon>Actinomycetota</taxon>
        <taxon>Actinomycetes</taxon>
        <taxon>Mycobacteriales</taxon>
        <taxon>Mycobacteriaceae</taxon>
        <taxon>Mycobacterium</taxon>
    </lineage>
</organism>
<comment type="caution">
    <text evidence="2">The sequence shown here is derived from an EMBL/GenBank/DDBJ whole genome shotgun (WGS) entry which is preliminary data.</text>
</comment>
<dbReference type="EMBL" id="LZJY01000232">
    <property type="protein sequence ID" value="OBI01689.1"/>
    <property type="molecule type" value="Genomic_DNA"/>
</dbReference>
<gene>
    <name evidence="2" type="ORF">A5679_18650</name>
</gene>
<accession>A0A1A2VJX7</accession>
<dbReference type="Proteomes" id="UP000092207">
    <property type="component" value="Unassembled WGS sequence"/>
</dbReference>
<keyword evidence="1" id="KW-0812">Transmembrane</keyword>
<feature type="transmembrane region" description="Helical" evidence="1">
    <location>
        <begin position="53"/>
        <end position="70"/>
    </location>
</feature>
<name>A0A1A2VJX7_MYCSC</name>
<evidence type="ECO:0000313" key="3">
    <source>
        <dbReference type="Proteomes" id="UP000092207"/>
    </source>
</evidence>
<dbReference type="RefSeq" id="WP_067306550.1">
    <property type="nucleotide sequence ID" value="NZ_LZJY01000232.1"/>
</dbReference>